<dbReference type="EMBL" id="CANI01000043">
    <property type="protein sequence ID" value="CCM79438.1"/>
    <property type="molecule type" value="Genomic_DNA"/>
</dbReference>
<dbReference type="Gene3D" id="3.40.50.2300">
    <property type="match status" value="1"/>
</dbReference>
<proteinExistence type="predicted"/>
<evidence type="ECO:0000313" key="3">
    <source>
        <dbReference type="EMBL" id="CCM79438.1"/>
    </source>
</evidence>
<dbReference type="AlphaFoldDB" id="K0PZJ8"/>
<evidence type="ECO:0000313" key="4">
    <source>
        <dbReference type="Proteomes" id="UP000009319"/>
    </source>
</evidence>
<dbReference type="STRING" id="1211777.BN77_p10706"/>
<keyword evidence="1" id="KW-0597">Phosphoprotein</keyword>
<reference evidence="3 4" key="1">
    <citation type="journal article" date="2013" name="Genome Announc.">
        <title>Draft Genome Sequence of Rhizobium mesoamericanum STM3625, a Nitrogen-Fixing Symbiont of Mimosa pudica Isolated in French Guiana (South America).</title>
        <authorList>
            <person name="Moulin L."/>
            <person name="Mornico D."/>
            <person name="Melkonian R."/>
            <person name="Klonowska A."/>
        </authorList>
    </citation>
    <scope>NUCLEOTIDE SEQUENCE [LARGE SCALE GENOMIC DNA]</scope>
    <source>
        <strain evidence="3 4">STM3625</strain>
    </source>
</reference>
<keyword evidence="4" id="KW-1185">Reference proteome</keyword>
<dbReference type="InterPro" id="IPR001789">
    <property type="entry name" value="Sig_transdc_resp-reg_receiver"/>
</dbReference>
<sequence>MKDGELGNLALLVVEDEYLLAMELGSYLADAGAHVVGPVATIEDALALIETEPRIDGAILDANLQGDMVFPVADKLSERNVPFLFTTGYDASIIPSRFKNIGCIGKPTSMSKLCQEISRIVARKRLDTRP</sequence>
<dbReference type="HOGENOM" id="CLU_000445_69_11_5"/>
<accession>K0PZJ8</accession>
<organism evidence="3 4">
    <name type="scientific">Rhizobium mesoamericanum STM3625</name>
    <dbReference type="NCBI Taxonomy" id="1211777"/>
    <lineage>
        <taxon>Bacteria</taxon>
        <taxon>Pseudomonadati</taxon>
        <taxon>Pseudomonadota</taxon>
        <taxon>Alphaproteobacteria</taxon>
        <taxon>Hyphomicrobiales</taxon>
        <taxon>Rhizobiaceae</taxon>
        <taxon>Rhizobium/Agrobacterium group</taxon>
        <taxon>Rhizobium</taxon>
    </lineage>
</organism>
<protein>
    <submittedName>
        <fullName evidence="3">Putative response regulator receiver (CheY-like protein)</fullName>
    </submittedName>
</protein>
<dbReference type="RefSeq" id="WP_007536706.1">
    <property type="nucleotide sequence ID" value="NZ_HF536773.1"/>
</dbReference>
<evidence type="ECO:0000259" key="2">
    <source>
        <dbReference type="PROSITE" id="PS50110"/>
    </source>
</evidence>
<feature type="domain" description="Response regulatory" evidence="2">
    <location>
        <begin position="10"/>
        <end position="121"/>
    </location>
</feature>
<dbReference type="InterPro" id="IPR011006">
    <property type="entry name" value="CheY-like_superfamily"/>
</dbReference>
<dbReference type="Proteomes" id="UP000009319">
    <property type="component" value="Unassembled WGS sequence"/>
</dbReference>
<feature type="modified residue" description="4-aspartylphosphate" evidence="1">
    <location>
        <position position="61"/>
    </location>
</feature>
<dbReference type="PROSITE" id="PS50110">
    <property type="entry name" value="RESPONSE_REGULATORY"/>
    <property type="match status" value="1"/>
</dbReference>
<dbReference type="SMART" id="SM00448">
    <property type="entry name" value="REC"/>
    <property type="match status" value="1"/>
</dbReference>
<dbReference type="eggNOG" id="COG0784">
    <property type="taxonomic scope" value="Bacteria"/>
</dbReference>
<name>K0PZJ8_9HYPH</name>
<dbReference type="SUPFAM" id="SSF52172">
    <property type="entry name" value="CheY-like"/>
    <property type="match status" value="1"/>
</dbReference>
<comment type="caution">
    <text evidence="3">The sequence shown here is derived from an EMBL/GenBank/DDBJ whole genome shotgun (WGS) entry which is preliminary data.</text>
</comment>
<dbReference type="GO" id="GO:0000160">
    <property type="term" value="P:phosphorelay signal transduction system"/>
    <property type="evidence" value="ECO:0007669"/>
    <property type="project" value="InterPro"/>
</dbReference>
<evidence type="ECO:0000256" key="1">
    <source>
        <dbReference type="PROSITE-ProRule" id="PRU00169"/>
    </source>
</evidence>
<gene>
    <name evidence="3" type="ORF">BN77_p10706</name>
</gene>